<dbReference type="AlphaFoldDB" id="A0A8B7NSS9"/>
<evidence type="ECO:0000256" key="1">
    <source>
        <dbReference type="ARBA" id="ARBA00022614"/>
    </source>
</evidence>
<accession>A0A8B7NSS9</accession>
<proteinExistence type="predicted"/>
<dbReference type="OMA" id="CNSSIRW"/>
<dbReference type="InterPro" id="IPR001611">
    <property type="entry name" value="Leu-rich_rpt"/>
</dbReference>
<sequence>MRSIVFLVALLGFFNNVIAKPLEGTKQFSDDFFNESDLKGQPELQELIKQRPNPWEMRQAYGVKRQLKTFPCPDAADIAPCICYTDERDLLHLDCSLVPTEKYLETIFQQNFPVKHFQSFDLFDNSHITTLGDIFNGLTFVEVFVERCVNLREISQYWLADSRDTLVYLSIANTSLTSDAFPFISMDSYTRLEALFVPTNDFTFIPPIHSATIQGVAFESGMISVIEPDTFSNLPNLTYIGLSQNNLTSLAASTFVFSGVDHVLIYIYLYSNQLQHLEPGVFSVQGHPQNVTMRLHLENNKLRTVDEEVFRPIMPYLEFVQLFDNPLECGCDIVWLLLNPTYLDKVDPRAACSDGTLLTDLDLADYESFCSIPASH</sequence>
<name>A0A8B7NSS9_HYAAZ</name>
<evidence type="ECO:0000256" key="3">
    <source>
        <dbReference type="SAM" id="SignalP"/>
    </source>
</evidence>
<dbReference type="Pfam" id="PF13855">
    <property type="entry name" value="LRR_8"/>
    <property type="match status" value="1"/>
</dbReference>
<keyword evidence="4" id="KW-1185">Reference proteome</keyword>
<dbReference type="Gene3D" id="3.80.10.10">
    <property type="entry name" value="Ribonuclease Inhibitor"/>
    <property type="match status" value="1"/>
</dbReference>
<dbReference type="InterPro" id="IPR003591">
    <property type="entry name" value="Leu-rich_rpt_typical-subtyp"/>
</dbReference>
<evidence type="ECO:0000256" key="2">
    <source>
        <dbReference type="ARBA" id="ARBA00022737"/>
    </source>
</evidence>
<dbReference type="SUPFAM" id="SSF52058">
    <property type="entry name" value="L domain-like"/>
    <property type="match status" value="1"/>
</dbReference>
<keyword evidence="1" id="KW-0433">Leucine-rich repeat</keyword>
<evidence type="ECO:0000313" key="4">
    <source>
        <dbReference type="Proteomes" id="UP000694843"/>
    </source>
</evidence>
<evidence type="ECO:0000313" key="5">
    <source>
        <dbReference type="RefSeq" id="XP_018016768.1"/>
    </source>
</evidence>
<keyword evidence="3" id="KW-0732">Signal</keyword>
<reference evidence="5" key="1">
    <citation type="submission" date="2025-08" db="UniProtKB">
        <authorList>
            <consortium name="RefSeq"/>
        </authorList>
    </citation>
    <scope>IDENTIFICATION</scope>
    <source>
        <tissue evidence="5">Whole organism</tissue>
    </source>
</reference>
<dbReference type="SMART" id="SM00369">
    <property type="entry name" value="LRR_TYP"/>
    <property type="match status" value="3"/>
</dbReference>
<dbReference type="GeneID" id="108673441"/>
<gene>
    <name evidence="5" type="primary">LOC108673441</name>
</gene>
<protein>
    <submittedName>
        <fullName evidence="5">Oplophorus-luciferin 2-monooxygenase non-catalytic subunit</fullName>
    </submittedName>
</protein>
<dbReference type="PANTHER" id="PTHR24366:SF96">
    <property type="entry name" value="LEUCINE RICH REPEAT CONTAINING 53"/>
    <property type="match status" value="1"/>
</dbReference>
<keyword evidence="2" id="KW-0677">Repeat</keyword>
<dbReference type="PANTHER" id="PTHR24366">
    <property type="entry name" value="IG(IMMUNOGLOBULIN) AND LRR(LEUCINE RICH REPEAT) DOMAINS"/>
    <property type="match status" value="1"/>
</dbReference>
<dbReference type="KEGG" id="hazt:108673441"/>
<dbReference type="InterPro" id="IPR032675">
    <property type="entry name" value="LRR_dom_sf"/>
</dbReference>
<dbReference type="OrthoDB" id="694479at2759"/>
<dbReference type="RefSeq" id="XP_018016768.1">
    <property type="nucleotide sequence ID" value="XM_018161279.2"/>
</dbReference>
<feature type="chain" id="PRO_5034388984" evidence="3">
    <location>
        <begin position="20"/>
        <end position="376"/>
    </location>
</feature>
<feature type="signal peptide" evidence="3">
    <location>
        <begin position="1"/>
        <end position="19"/>
    </location>
</feature>
<organism evidence="4 5">
    <name type="scientific">Hyalella azteca</name>
    <name type="common">Amphipod</name>
    <dbReference type="NCBI Taxonomy" id="294128"/>
    <lineage>
        <taxon>Eukaryota</taxon>
        <taxon>Metazoa</taxon>
        <taxon>Ecdysozoa</taxon>
        <taxon>Arthropoda</taxon>
        <taxon>Crustacea</taxon>
        <taxon>Multicrustacea</taxon>
        <taxon>Malacostraca</taxon>
        <taxon>Eumalacostraca</taxon>
        <taxon>Peracarida</taxon>
        <taxon>Amphipoda</taxon>
        <taxon>Senticaudata</taxon>
        <taxon>Talitrida</taxon>
        <taxon>Talitroidea</taxon>
        <taxon>Hyalellidae</taxon>
        <taxon>Hyalella</taxon>
    </lineage>
</organism>
<dbReference type="Proteomes" id="UP000694843">
    <property type="component" value="Unplaced"/>
</dbReference>